<evidence type="ECO:0000256" key="1">
    <source>
        <dbReference type="SAM" id="Phobius"/>
    </source>
</evidence>
<keyword evidence="1" id="KW-1133">Transmembrane helix</keyword>
<accession>A0A2M8IVS8</accession>
<dbReference type="InterPro" id="IPR045919">
    <property type="entry name" value="DUF6338"/>
</dbReference>
<name>A0A2M8IVS8_9RHOB</name>
<sequence>MQQLLSPDTFEFFARYLLAGYVTMIVRSWFVTAQRPKAPELVIEAVIFSLVVQLLYVLLIWPIPRSALDRAGDQALFFLQILGLPALLGVALGVNLSRGWNNAILRLLSMPITQPVHRAHDFAFDHNREAGWVIISYFDGTQVHGYFGERSLAASDANRSDIYLERLYHAAEDGQWAEYEPNRSALLSLENVRMIEFLDPGVETDG</sequence>
<dbReference type="RefSeq" id="WP_100164437.1">
    <property type="nucleotide sequence ID" value="NZ_PGTB01000161.1"/>
</dbReference>
<keyword evidence="1" id="KW-0812">Transmembrane</keyword>
<feature type="transmembrane region" description="Helical" evidence="1">
    <location>
        <begin position="12"/>
        <end position="30"/>
    </location>
</feature>
<evidence type="ECO:0000313" key="2">
    <source>
        <dbReference type="EMBL" id="PJE34598.1"/>
    </source>
</evidence>
<proteinExistence type="predicted"/>
<dbReference type="EMBL" id="PGTB01000161">
    <property type="protein sequence ID" value="PJE34598.1"/>
    <property type="molecule type" value="Genomic_DNA"/>
</dbReference>
<dbReference type="AlphaFoldDB" id="A0A2M8IVS8"/>
<dbReference type="Proteomes" id="UP000231553">
    <property type="component" value="Unassembled WGS sequence"/>
</dbReference>
<protein>
    <submittedName>
        <fullName evidence="2">Uncharacterized protein</fullName>
    </submittedName>
</protein>
<dbReference type="Pfam" id="PF19865">
    <property type="entry name" value="DUF6338"/>
    <property type="match status" value="1"/>
</dbReference>
<evidence type="ECO:0000313" key="3">
    <source>
        <dbReference type="Proteomes" id="UP000231553"/>
    </source>
</evidence>
<reference evidence="2 3" key="1">
    <citation type="journal article" date="2018" name="Int. J. Syst. Evol. Microbiol.">
        <title>Pseudooceanicola lipolyticus sp. nov., a marine alphaproteobacterium, reclassification of Oceanicola flagellatus as Pseudooceanicola flagellatus comb. nov. and emended description of the genus Pseudooceanicola.</title>
        <authorList>
            <person name="Huang M.-M."/>
            <person name="Guo L.-L."/>
            <person name="Wu Y.-H."/>
            <person name="Lai Q.-L."/>
            <person name="Shao Z.-Z."/>
            <person name="Wang C.-S."/>
            <person name="Wu M."/>
            <person name="Xu X.-W."/>
        </authorList>
    </citation>
    <scope>NUCLEOTIDE SEQUENCE [LARGE SCALE GENOMIC DNA]</scope>
    <source>
        <strain evidence="2 3">157</strain>
    </source>
</reference>
<keyword evidence="1" id="KW-0472">Membrane</keyword>
<comment type="caution">
    <text evidence="2">The sequence shown here is derived from an EMBL/GenBank/DDBJ whole genome shotgun (WGS) entry which is preliminary data.</text>
</comment>
<dbReference type="OrthoDB" id="7851202at2"/>
<feature type="transmembrane region" description="Helical" evidence="1">
    <location>
        <begin position="75"/>
        <end position="96"/>
    </location>
</feature>
<gene>
    <name evidence="2" type="ORF">CVM52_21480</name>
</gene>
<organism evidence="2 3">
    <name type="scientific">Pseudooceanicola lipolyticus</name>
    <dbReference type="NCBI Taxonomy" id="2029104"/>
    <lineage>
        <taxon>Bacteria</taxon>
        <taxon>Pseudomonadati</taxon>
        <taxon>Pseudomonadota</taxon>
        <taxon>Alphaproteobacteria</taxon>
        <taxon>Rhodobacterales</taxon>
        <taxon>Paracoccaceae</taxon>
        <taxon>Pseudooceanicola</taxon>
    </lineage>
</organism>
<keyword evidence="3" id="KW-1185">Reference proteome</keyword>
<feature type="transmembrane region" description="Helical" evidence="1">
    <location>
        <begin position="42"/>
        <end position="63"/>
    </location>
</feature>